<keyword evidence="9" id="KW-1185">Reference proteome</keyword>
<feature type="transmembrane region" description="Helical" evidence="6">
    <location>
        <begin position="60"/>
        <end position="81"/>
    </location>
</feature>
<evidence type="ECO:0000256" key="2">
    <source>
        <dbReference type="ARBA" id="ARBA00023136"/>
    </source>
</evidence>
<keyword evidence="6" id="KW-0812">Transmembrane</keyword>
<dbReference type="Pfam" id="PF00691">
    <property type="entry name" value="OmpA"/>
    <property type="match status" value="1"/>
</dbReference>
<dbReference type="CDD" id="cd07185">
    <property type="entry name" value="OmpA_C-like"/>
    <property type="match status" value="1"/>
</dbReference>
<dbReference type="PROSITE" id="PS51123">
    <property type="entry name" value="OMPA_2"/>
    <property type="match status" value="1"/>
</dbReference>
<organism evidence="8 9">
    <name type="scientific">Parahaliea aestuarii</name>
    <dbReference type="NCBI Taxonomy" id="1852021"/>
    <lineage>
        <taxon>Bacteria</taxon>
        <taxon>Pseudomonadati</taxon>
        <taxon>Pseudomonadota</taxon>
        <taxon>Gammaproteobacteria</taxon>
        <taxon>Cellvibrionales</taxon>
        <taxon>Halieaceae</taxon>
        <taxon>Parahaliea</taxon>
    </lineage>
</organism>
<gene>
    <name evidence="8" type="ORF">FVW59_16720</name>
</gene>
<evidence type="ECO:0000256" key="5">
    <source>
        <dbReference type="SAM" id="MobiDB-lite"/>
    </source>
</evidence>
<reference evidence="8 9" key="1">
    <citation type="submission" date="2019-08" db="EMBL/GenBank/DDBJ databases">
        <title>Parahaliea maris sp. nov., isolated from the surface seawater.</title>
        <authorList>
            <person name="Liu Y."/>
        </authorList>
    </citation>
    <scope>NUCLEOTIDE SEQUENCE [LARGE SCALE GENOMIC DNA]</scope>
    <source>
        <strain evidence="8 9">S2-26</strain>
    </source>
</reference>
<feature type="domain" description="OmpA-like" evidence="7">
    <location>
        <begin position="160"/>
        <end position="280"/>
    </location>
</feature>
<comment type="caution">
    <text evidence="8">The sequence shown here is derived from an EMBL/GenBank/DDBJ whole genome shotgun (WGS) entry which is preliminary data.</text>
</comment>
<dbReference type="EMBL" id="VRYZ01000008">
    <property type="protein sequence ID" value="TXS89657.1"/>
    <property type="molecule type" value="Genomic_DNA"/>
</dbReference>
<sequence length="295" mass="30952">MAAAELPEAAAPEVERQRETPTAPAMSDAAAAAVKRKPGQTTPARSGNRQRRTSRAPGRLLKAALFFLLLAVTWLLAARFWPGYEGFIDRLAQSVSAKAPAVADRERPPATAGVEAAQVLPPPERALLQPVVVSAAKIPVKDLVDQREATATPDSLAEDATAAVDRPLALIRFAFDSAELNAAGREQVAAAALFLREVDSLSPVIITGFADTVGSADYNLELSQRRAGAVAMALSALGVDGERLRVEGRGSDAALPGLPEGEAAVERGERMVWVELGAELAAPTSARAETLPDLL</sequence>
<name>A0A5C8ZQ81_9GAMM</name>
<dbReference type="SUPFAM" id="SSF103088">
    <property type="entry name" value="OmpA-like"/>
    <property type="match status" value="1"/>
</dbReference>
<feature type="region of interest" description="Disordered" evidence="5">
    <location>
        <begin position="1"/>
        <end position="55"/>
    </location>
</feature>
<accession>A0A5C8ZQ81</accession>
<dbReference type="AlphaFoldDB" id="A0A5C8ZQ81"/>
<dbReference type="OrthoDB" id="9782229at2"/>
<evidence type="ECO:0000313" key="8">
    <source>
        <dbReference type="EMBL" id="TXS89657.1"/>
    </source>
</evidence>
<evidence type="ECO:0000313" key="9">
    <source>
        <dbReference type="Proteomes" id="UP000321933"/>
    </source>
</evidence>
<keyword evidence="2 4" id="KW-0472">Membrane</keyword>
<dbReference type="PRINTS" id="PR01021">
    <property type="entry name" value="OMPADOMAIN"/>
</dbReference>
<dbReference type="PANTHER" id="PTHR30329:SF21">
    <property type="entry name" value="LIPOPROTEIN YIAD-RELATED"/>
    <property type="match status" value="1"/>
</dbReference>
<keyword evidence="3" id="KW-0998">Cell outer membrane</keyword>
<dbReference type="Proteomes" id="UP000321933">
    <property type="component" value="Unassembled WGS sequence"/>
</dbReference>
<dbReference type="PROSITE" id="PS01068">
    <property type="entry name" value="OMPA_1"/>
    <property type="match status" value="1"/>
</dbReference>
<evidence type="ECO:0000256" key="1">
    <source>
        <dbReference type="ARBA" id="ARBA00004442"/>
    </source>
</evidence>
<evidence type="ECO:0000256" key="3">
    <source>
        <dbReference type="ARBA" id="ARBA00023237"/>
    </source>
</evidence>
<feature type="compositionally biased region" description="Low complexity" evidence="5">
    <location>
        <begin position="23"/>
        <end position="33"/>
    </location>
</feature>
<feature type="compositionally biased region" description="Low complexity" evidence="5">
    <location>
        <begin position="1"/>
        <end position="12"/>
    </location>
</feature>
<proteinExistence type="predicted"/>
<dbReference type="Gene3D" id="3.30.1330.60">
    <property type="entry name" value="OmpA-like domain"/>
    <property type="match status" value="1"/>
</dbReference>
<dbReference type="InterPro" id="IPR006664">
    <property type="entry name" value="OMP_bac"/>
</dbReference>
<dbReference type="GO" id="GO:0009279">
    <property type="term" value="C:cell outer membrane"/>
    <property type="evidence" value="ECO:0007669"/>
    <property type="project" value="UniProtKB-SubCell"/>
</dbReference>
<comment type="subcellular location">
    <subcellularLocation>
        <location evidence="1">Cell outer membrane</location>
    </subcellularLocation>
</comment>
<evidence type="ECO:0000256" key="6">
    <source>
        <dbReference type="SAM" id="Phobius"/>
    </source>
</evidence>
<dbReference type="InterPro" id="IPR006665">
    <property type="entry name" value="OmpA-like"/>
</dbReference>
<dbReference type="InterPro" id="IPR050330">
    <property type="entry name" value="Bact_OuterMem_StrucFunc"/>
</dbReference>
<protein>
    <submittedName>
        <fullName evidence="8">OmpA family protein</fullName>
    </submittedName>
</protein>
<evidence type="ECO:0000259" key="7">
    <source>
        <dbReference type="PROSITE" id="PS51123"/>
    </source>
</evidence>
<dbReference type="PANTHER" id="PTHR30329">
    <property type="entry name" value="STATOR ELEMENT OF FLAGELLAR MOTOR COMPLEX"/>
    <property type="match status" value="1"/>
</dbReference>
<dbReference type="InterPro" id="IPR036737">
    <property type="entry name" value="OmpA-like_sf"/>
</dbReference>
<dbReference type="InterPro" id="IPR006690">
    <property type="entry name" value="OMPA-like_CS"/>
</dbReference>
<evidence type="ECO:0000256" key="4">
    <source>
        <dbReference type="PROSITE-ProRule" id="PRU00473"/>
    </source>
</evidence>
<keyword evidence="6" id="KW-1133">Transmembrane helix</keyword>